<dbReference type="EMBL" id="JAHOPB010000001">
    <property type="protein sequence ID" value="MBU8873768.1"/>
    <property type="molecule type" value="Genomic_DNA"/>
</dbReference>
<proteinExistence type="predicted"/>
<keyword evidence="4" id="KW-1185">Reference proteome</keyword>
<sequence>MMRKPVQLADLPMVPQDRKGGTMPRRQQAAPYFVEGSMTYLLPFVSFFLLATFVCLVLPGRSMAEPTSAEAARCEQLIDYYDRYGAGRSPHSDGRRNMTRIAASIDCERGDFARGIAEMEALLLARKFTIPPAGN</sequence>
<organism evidence="3 4">
    <name type="scientific">Reyranella humidisoli</name>
    <dbReference type="NCBI Taxonomy" id="2849149"/>
    <lineage>
        <taxon>Bacteria</taxon>
        <taxon>Pseudomonadati</taxon>
        <taxon>Pseudomonadota</taxon>
        <taxon>Alphaproteobacteria</taxon>
        <taxon>Hyphomicrobiales</taxon>
        <taxon>Reyranellaceae</taxon>
        <taxon>Reyranella</taxon>
    </lineage>
</organism>
<feature type="region of interest" description="Disordered" evidence="1">
    <location>
        <begin position="1"/>
        <end position="24"/>
    </location>
</feature>
<evidence type="ECO:0000256" key="2">
    <source>
        <dbReference type="SAM" id="Phobius"/>
    </source>
</evidence>
<dbReference type="Proteomes" id="UP000727907">
    <property type="component" value="Unassembled WGS sequence"/>
</dbReference>
<evidence type="ECO:0000256" key="1">
    <source>
        <dbReference type="SAM" id="MobiDB-lite"/>
    </source>
</evidence>
<name>A0ABS6IKH7_9HYPH</name>
<keyword evidence="2" id="KW-1133">Transmembrane helix</keyword>
<keyword evidence="2" id="KW-0812">Transmembrane</keyword>
<comment type="caution">
    <text evidence="3">The sequence shown here is derived from an EMBL/GenBank/DDBJ whole genome shotgun (WGS) entry which is preliminary data.</text>
</comment>
<evidence type="ECO:0000313" key="3">
    <source>
        <dbReference type="EMBL" id="MBU8873768.1"/>
    </source>
</evidence>
<feature type="transmembrane region" description="Helical" evidence="2">
    <location>
        <begin position="40"/>
        <end position="58"/>
    </location>
</feature>
<evidence type="ECO:0000313" key="4">
    <source>
        <dbReference type="Proteomes" id="UP000727907"/>
    </source>
</evidence>
<keyword evidence="2" id="KW-0472">Membrane</keyword>
<reference evidence="3 4" key="1">
    <citation type="submission" date="2021-06" db="EMBL/GenBank/DDBJ databases">
        <authorList>
            <person name="Lee D.H."/>
        </authorList>
    </citation>
    <scope>NUCLEOTIDE SEQUENCE [LARGE SCALE GENOMIC DNA]</scope>
    <source>
        <strain evidence="3 4">MMS21-HV4-11</strain>
    </source>
</reference>
<dbReference type="RefSeq" id="WP_216958238.1">
    <property type="nucleotide sequence ID" value="NZ_JAHOPB010000001.1"/>
</dbReference>
<protein>
    <submittedName>
        <fullName evidence="3">Uncharacterized protein</fullName>
    </submittedName>
</protein>
<accession>A0ABS6IKH7</accession>
<gene>
    <name evidence="3" type="ORF">KQ910_08335</name>
</gene>